<evidence type="ECO:0000313" key="3">
    <source>
        <dbReference type="Proteomes" id="UP000593735"/>
    </source>
</evidence>
<dbReference type="Pfam" id="PF20176">
    <property type="entry name" value="DUF6541"/>
    <property type="match status" value="1"/>
</dbReference>
<gene>
    <name evidence="2" type="ORF">INP52_04070</name>
</gene>
<keyword evidence="1" id="KW-0472">Membrane</keyword>
<feature type="transmembrane region" description="Helical" evidence="1">
    <location>
        <begin position="342"/>
        <end position="363"/>
    </location>
</feature>
<feature type="transmembrane region" description="Helical" evidence="1">
    <location>
        <begin position="213"/>
        <end position="231"/>
    </location>
</feature>
<dbReference type="Proteomes" id="UP000593735">
    <property type="component" value="Chromosome"/>
</dbReference>
<keyword evidence="1" id="KW-0812">Transmembrane</keyword>
<dbReference type="KEGG" id="tio:INP52_04070"/>
<keyword evidence="3" id="KW-1185">Reference proteome</keyword>
<dbReference type="AlphaFoldDB" id="A0A7S7M9V1"/>
<feature type="transmembrane region" description="Helical" evidence="1">
    <location>
        <begin position="421"/>
        <end position="438"/>
    </location>
</feature>
<feature type="transmembrane region" description="Helical" evidence="1">
    <location>
        <begin position="314"/>
        <end position="330"/>
    </location>
</feature>
<evidence type="ECO:0000313" key="2">
    <source>
        <dbReference type="EMBL" id="QOY61370.1"/>
    </source>
</evidence>
<sequence length="701" mass="74514">MWIEFWGACALACALLFAPGFVVLRALRVSVAPSFALAPLLSIAAYGVMGMILAWVGVPATTATVALPPLGASLVLLAVLAHRRRDPDRRVGATAAKAPELFVSGAHELPIFCLYVVMGVAVTCVMLVSNLDGPASFIQAWDNVAHFNLVRSMSESHVWSTLTTTYYPGVAAGIDPFASSTGSYYPVAWHLVAVMLVDALGVPVTLAANATNVVIVALVYPSSAYALLRVAFPRRQRVVAYGALCCLAFASFPWNMIVRWTLYPNLMSFALLPAEAAALMAAIGPSRSARTRLIAASVSLCGGVTLFLTQPNAVFSVAILLVPYLAWRLWEHHAPAIGGRRALGYVALFLGLAALVWVTLYQAPFMQAVVQYFWQPMMGLHDAVEGVLDASFVGGKSQSALALLLLLGVVAGCVRPCNRWLVASFAFSAVLFVVAVSGDDVPLKHLLAGFWYTDPYRVAAMTAIYAVPLASLGLQVTADGAGRVVSALTDRLLAGRFRIAPQRVVSIVLAALFVVGVFGAAAAAAPCTAQAGADDDADELAAISQQMVNKNYAGGRAGYNAEKSAFVDQVLALVGPDAVVLNEPYDGSVYAYGVNGLNAYYRYMSGYGTGGETRQSRSLRLALSKLCGLSRPDVASALAQDDVQYLMILDQYGDLGGQFPPYEPAQWIGIESVTDETPGFEVLLSQGRMRLYRIVGTQGTE</sequence>
<accession>A0A7S7M9V1</accession>
<organism evidence="2 3">
    <name type="scientific">Thermophilibacter immobilis</name>
    <dbReference type="NCBI Taxonomy" id="2779519"/>
    <lineage>
        <taxon>Bacteria</taxon>
        <taxon>Bacillati</taxon>
        <taxon>Actinomycetota</taxon>
        <taxon>Coriobacteriia</taxon>
        <taxon>Coriobacteriales</taxon>
        <taxon>Atopobiaceae</taxon>
        <taxon>Thermophilibacter</taxon>
    </lineage>
</organism>
<dbReference type="RefSeq" id="WP_194372635.1">
    <property type="nucleotide sequence ID" value="NZ_CP063767.1"/>
</dbReference>
<feature type="transmembrane region" description="Helical" evidence="1">
    <location>
        <begin position="503"/>
        <end position="525"/>
    </location>
</feature>
<name>A0A7S7M9V1_9ACTN</name>
<feature type="transmembrane region" description="Helical" evidence="1">
    <location>
        <begin position="397"/>
        <end position="414"/>
    </location>
</feature>
<dbReference type="InterPro" id="IPR046671">
    <property type="entry name" value="DUF6541"/>
</dbReference>
<keyword evidence="1" id="KW-1133">Transmembrane helix</keyword>
<feature type="transmembrane region" description="Helical" evidence="1">
    <location>
        <begin position="63"/>
        <end position="81"/>
    </location>
</feature>
<feature type="transmembrane region" description="Helical" evidence="1">
    <location>
        <begin position="458"/>
        <end position="482"/>
    </location>
</feature>
<dbReference type="EMBL" id="CP063767">
    <property type="protein sequence ID" value="QOY61370.1"/>
    <property type="molecule type" value="Genomic_DNA"/>
</dbReference>
<feature type="transmembrane region" description="Helical" evidence="1">
    <location>
        <begin position="36"/>
        <end position="56"/>
    </location>
</feature>
<reference evidence="2 3" key="1">
    <citation type="submission" date="2020-10" db="EMBL/GenBank/DDBJ databases">
        <title>Olsenella immobilis sp.nov., isolated from the mud in a fermentation cellar used for the production of Chinese strong-flavoured liquor.</title>
        <authorList>
            <person name="Lu L."/>
        </authorList>
    </citation>
    <scope>NUCLEOTIDE SEQUENCE [LARGE SCALE GENOMIC DNA]</scope>
    <source>
        <strain evidence="2 3">LZLJ-2</strain>
    </source>
</reference>
<protein>
    <submittedName>
        <fullName evidence="2">Uncharacterized protein</fullName>
    </submittedName>
</protein>
<feature type="transmembrane region" description="Helical" evidence="1">
    <location>
        <begin position="109"/>
        <end position="128"/>
    </location>
</feature>
<proteinExistence type="predicted"/>
<evidence type="ECO:0000256" key="1">
    <source>
        <dbReference type="SAM" id="Phobius"/>
    </source>
</evidence>
<feature type="transmembrane region" description="Helical" evidence="1">
    <location>
        <begin position="238"/>
        <end position="257"/>
    </location>
</feature>